<dbReference type="STRING" id="1407055.NITUZ_60114"/>
<keyword evidence="4" id="KW-1185">Reference proteome</keyword>
<feature type="transmembrane region" description="Helical" evidence="1">
    <location>
        <begin position="53"/>
        <end position="70"/>
    </location>
</feature>
<dbReference type="RefSeq" id="WP_048197222.1">
    <property type="nucleotide sequence ID" value="NZ_CAJNAQ010000002.1"/>
</dbReference>
<sequence>MGAHNNVHIPRESWPHFTWLAIEFFIVLAISALSSREIVNIIAKDVEPAMQNWYFFGIIALIILGWYIGIRHGILGKKILETRY</sequence>
<dbReference type="Proteomes" id="UP000018159">
    <property type="component" value="Unassembled WGS sequence"/>
</dbReference>
<evidence type="ECO:0000313" key="2">
    <source>
        <dbReference type="EMBL" id="CAE6488927.1"/>
    </source>
</evidence>
<evidence type="ECO:0000256" key="1">
    <source>
        <dbReference type="SAM" id="Phobius"/>
    </source>
</evidence>
<dbReference type="EMBL" id="CAJNAQ010000002">
    <property type="protein sequence ID" value="CAE6488927.1"/>
    <property type="molecule type" value="Genomic_DNA"/>
</dbReference>
<dbReference type="Proteomes" id="UP000655759">
    <property type="component" value="Unassembled WGS sequence"/>
</dbReference>
<accession>V6AVG4</accession>
<dbReference type="AlphaFoldDB" id="V6AVG4"/>
<organism evidence="3 4">
    <name type="scientific">Candidatus Nitrosotenuis uzonensis</name>
    <dbReference type="NCBI Taxonomy" id="1407055"/>
    <lineage>
        <taxon>Archaea</taxon>
        <taxon>Nitrososphaerota</taxon>
        <taxon>Candidatus Nitrosotenuis</taxon>
    </lineage>
</organism>
<keyword evidence="1" id="KW-0472">Membrane</keyword>
<dbReference type="OrthoDB" id="6896at2157"/>
<reference evidence="3" key="1">
    <citation type="journal article" date="2013" name="PLoS ONE">
        <title>Enrichment and Genome Sequence of the Group I.1a Ammonia-Oxidizing Archaeon ?Ca. Nitrosotenuis uzonensis? Representing a Clade Globally.</title>
        <authorList>
            <person name="Lebedeva E.V."/>
            <person name="Hatzenpichler R."/>
            <person name="Pelletier E."/>
            <person name="Schuster N."/>
            <person name="Hauzmayer S."/>
            <person name="Bulaev A."/>
            <person name="Grigor'eva N.V."/>
            <person name="Galushko A."/>
            <person name="Schmid M."/>
            <person name="Palatinszky M."/>
            <person name="Le Paslier D."/>
            <person name="Daims H."/>
            <person name="Wagner M."/>
        </authorList>
    </citation>
    <scope>NUCLEOTIDE SEQUENCE [LARGE SCALE GENOMIC DNA]</scope>
    <source>
        <strain evidence="3">N4</strain>
    </source>
</reference>
<reference evidence="2" key="3">
    <citation type="submission" date="2021-02" db="EMBL/GenBank/DDBJ databases">
        <authorList>
            <person name="Han P."/>
        </authorList>
    </citation>
    <scope>NUCLEOTIDE SEQUENCE</scope>
    <source>
        <strain evidence="2">Candidatus Nitrosotenuis uzonensis 5A</strain>
    </source>
</reference>
<proteinExistence type="predicted"/>
<protein>
    <submittedName>
        <fullName evidence="3">Uncharacterized protein</fullName>
    </submittedName>
</protein>
<evidence type="ECO:0000313" key="4">
    <source>
        <dbReference type="Proteomes" id="UP000018159"/>
    </source>
</evidence>
<evidence type="ECO:0000313" key="3">
    <source>
        <dbReference type="EMBL" id="CDI06587.1"/>
    </source>
</evidence>
<name>V6AVG4_9ARCH</name>
<keyword evidence="1" id="KW-0812">Transmembrane</keyword>
<keyword evidence="1" id="KW-1133">Transmembrane helix</keyword>
<feature type="transmembrane region" description="Helical" evidence="1">
    <location>
        <begin position="14"/>
        <end position="33"/>
    </location>
</feature>
<dbReference type="EMBL" id="CBTY010000011">
    <property type="protein sequence ID" value="CDI06587.1"/>
    <property type="molecule type" value="Genomic_DNA"/>
</dbReference>
<reference evidence="3" key="2">
    <citation type="submission" date="2013-10" db="EMBL/GenBank/DDBJ databases">
        <authorList>
            <person name="Regsiter A."/>
        </authorList>
    </citation>
    <scope>NUCLEOTIDE SEQUENCE</scope>
    <source>
        <strain evidence="3">N4</strain>
    </source>
</reference>
<comment type="caution">
    <text evidence="3">The sequence shown here is derived from an EMBL/GenBank/DDBJ whole genome shotgun (WGS) entry which is preliminary data.</text>
</comment>
<gene>
    <name evidence="3" type="ORF">NITUZ_60114</name>
    <name evidence="2" type="ORF">NUZ5A_20532</name>
</gene>